<dbReference type="STRING" id="103827.A0A0N5D0T1"/>
<feature type="domain" description="D-isomer specific 2-hydroxyacid dehydrogenase NAD-binding" evidence="4">
    <location>
        <begin position="439"/>
        <end position="618"/>
    </location>
</feature>
<evidence type="ECO:0000259" key="3">
    <source>
        <dbReference type="Pfam" id="PF00389"/>
    </source>
</evidence>
<keyword evidence="1" id="KW-0560">Oxidoreductase</keyword>
<feature type="domain" description="D-isomer specific 2-hydroxyacid dehydrogenase catalytic" evidence="3">
    <location>
        <begin position="36"/>
        <end position="316"/>
    </location>
</feature>
<dbReference type="InterPro" id="IPR006139">
    <property type="entry name" value="D-isomer_2_OHA_DH_cat_dom"/>
</dbReference>
<accession>A0A0N5D0T1</accession>
<proteinExistence type="predicted"/>
<gene>
    <name evidence="5" type="ORF">TCLT_LOCUS6411</name>
</gene>
<evidence type="ECO:0000259" key="4">
    <source>
        <dbReference type="Pfam" id="PF02826"/>
    </source>
</evidence>
<dbReference type="PROSITE" id="PS00671">
    <property type="entry name" value="D_2_HYDROXYACID_DH_3"/>
    <property type="match status" value="2"/>
</dbReference>
<dbReference type="Pfam" id="PF00389">
    <property type="entry name" value="2-Hacid_dh"/>
    <property type="match status" value="2"/>
</dbReference>
<feature type="domain" description="D-isomer specific 2-hydroxyacid dehydrogenase NAD-binding" evidence="4">
    <location>
        <begin position="200"/>
        <end position="301"/>
    </location>
</feature>
<protein>
    <recommendedName>
        <fullName evidence="2">Glyoxylate reductase/hydroxypyruvate reductase</fullName>
    </recommendedName>
</protein>
<dbReference type="InterPro" id="IPR050223">
    <property type="entry name" value="D-isomer_2-hydroxyacid_DH"/>
</dbReference>
<dbReference type="GO" id="GO:0030267">
    <property type="term" value="F:glyoxylate reductase (NADPH) activity"/>
    <property type="evidence" value="ECO:0007669"/>
    <property type="project" value="TreeGrafter"/>
</dbReference>
<dbReference type="CDD" id="cd05301">
    <property type="entry name" value="GDH"/>
    <property type="match status" value="2"/>
</dbReference>
<dbReference type="PROSITE" id="PS00065">
    <property type="entry name" value="D_2_HYDROXYACID_DH_1"/>
    <property type="match status" value="1"/>
</dbReference>
<evidence type="ECO:0000313" key="6">
    <source>
        <dbReference type="Proteomes" id="UP000276776"/>
    </source>
</evidence>
<dbReference type="SUPFAM" id="SSF51735">
    <property type="entry name" value="NAD(P)-binding Rossmann-fold domains"/>
    <property type="match status" value="2"/>
</dbReference>
<dbReference type="OrthoDB" id="1621027at2759"/>
<dbReference type="Proteomes" id="UP000276776">
    <property type="component" value="Unassembled WGS sequence"/>
</dbReference>
<evidence type="ECO:0000256" key="2">
    <source>
        <dbReference type="ARBA" id="ARBA00073306"/>
    </source>
</evidence>
<dbReference type="WBParaSite" id="TCLT_0000642201-mRNA-1">
    <property type="protein sequence ID" value="TCLT_0000642201-mRNA-1"/>
    <property type="gene ID" value="TCLT_0000642201"/>
</dbReference>
<dbReference type="InterPro" id="IPR029753">
    <property type="entry name" value="D-isomer_DH_CS"/>
</dbReference>
<evidence type="ECO:0000256" key="1">
    <source>
        <dbReference type="ARBA" id="ARBA00023002"/>
    </source>
</evidence>
<dbReference type="GO" id="GO:0005829">
    <property type="term" value="C:cytosol"/>
    <property type="evidence" value="ECO:0007669"/>
    <property type="project" value="TreeGrafter"/>
</dbReference>
<reference evidence="5 6" key="2">
    <citation type="submission" date="2018-11" db="EMBL/GenBank/DDBJ databases">
        <authorList>
            <consortium name="Pathogen Informatics"/>
        </authorList>
    </citation>
    <scope>NUCLEOTIDE SEQUENCE [LARGE SCALE GENOMIC DNA]</scope>
</reference>
<dbReference type="Gene3D" id="3.40.50.720">
    <property type="entry name" value="NAD(P)-binding Rossmann-like Domain"/>
    <property type="match status" value="4"/>
</dbReference>
<dbReference type="AlphaFoldDB" id="A0A0N5D0T1"/>
<organism evidence="7">
    <name type="scientific">Thelazia callipaeda</name>
    <name type="common">Oriental eyeworm</name>
    <name type="synonym">Parasitic nematode</name>
    <dbReference type="NCBI Taxonomy" id="103827"/>
    <lineage>
        <taxon>Eukaryota</taxon>
        <taxon>Metazoa</taxon>
        <taxon>Ecdysozoa</taxon>
        <taxon>Nematoda</taxon>
        <taxon>Chromadorea</taxon>
        <taxon>Rhabditida</taxon>
        <taxon>Spirurina</taxon>
        <taxon>Spiruromorpha</taxon>
        <taxon>Thelazioidea</taxon>
        <taxon>Thelaziidae</taxon>
        <taxon>Thelazia</taxon>
    </lineage>
</organism>
<dbReference type="GO" id="GO:0051287">
    <property type="term" value="F:NAD binding"/>
    <property type="evidence" value="ECO:0007669"/>
    <property type="project" value="InterPro"/>
</dbReference>
<dbReference type="EMBL" id="UYYF01004413">
    <property type="protein sequence ID" value="VDN03762.1"/>
    <property type="molecule type" value="Genomic_DNA"/>
</dbReference>
<dbReference type="PANTHER" id="PTHR10996">
    <property type="entry name" value="2-HYDROXYACID DEHYDROGENASE-RELATED"/>
    <property type="match status" value="1"/>
</dbReference>
<name>A0A0N5D0T1_THECL</name>
<dbReference type="InterPro" id="IPR006140">
    <property type="entry name" value="D-isomer_DH_NAD-bd"/>
</dbReference>
<dbReference type="GO" id="GO:0008465">
    <property type="term" value="F:hydroxypyruvate reductase (NADH) activity"/>
    <property type="evidence" value="ECO:0007669"/>
    <property type="project" value="TreeGrafter"/>
</dbReference>
<keyword evidence="6" id="KW-1185">Reference proteome</keyword>
<dbReference type="FunFam" id="3.40.50.720:FF:000026">
    <property type="entry name" value="Glyoxylate/hydroxypyruvate reductase B"/>
    <property type="match status" value="1"/>
</dbReference>
<dbReference type="OMA" id="FETRIAM"/>
<dbReference type="SUPFAM" id="SSF52283">
    <property type="entry name" value="Formate/glycerate dehydrogenase catalytic domain-like"/>
    <property type="match status" value="2"/>
</dbReference>
<reference evidence="7" key="1">
    <citation type="submission" date="2016-04" db="UniProtKB">
        <authorList>
            <consortium name="WormBaseParasite"/>
        </authorList>
    </citation>
    <scope>IDENTIFICATION</scope>
</reference>
<dbReference type="Pfam" id="PF02826">
    <property type="entry name" value="2-Hacid_dh_C"/>
    <property type="match status" value="2"/>
</dbReference>
<evidence type="ECO:0000313" key="5">
    <source>
        <dbReference type="EMBL" id="VDN03762.1"/>
    </source>
</evidence>
<dbReference type="InterPro" id="IPR029752">
    <property type="entry name" value="D-isomer_DH_CS1"/>
</dbReference>
<evidence type="ECO:0000313" key="7">
    <source>
        <dbReference type="WBParaSite" id="TCLT_0000642201-mRNA-1"/>
    </source>
</evidence>
<feature type="domain" description="D-isomer specific 2-hydroxyacid dehydrogenase catalytic" evidence="3">
    <location>
        <begin position="357"/>
        <end position="634"/>
    </location>
</feature>
<dbReference type="InterPro" id="IPR036291">
    <property type="entry name" value="NAD(P)-bd_dom_sf"/>
</dbReference>
<sequence length="652" mass="72348">MVGSRRDYFLLTRNMKILRLLRKSDALNILVTACDLDVTQLNKKYNVIQWGEPGVMPKEILIKEITNAQALVCLLRDKIDSDVLKACTDLRVISTLSVGYDHINLEECKKRGIIVTNTPDVLTEVTAETTVALLLATARRFPEAINEAKTGKWGTWSLYYINIDVATHVLSIFEFAIRCGVGLHHSTVGIIGMGRIGAARVGAEYVALEKLLNQSDFVILTCAYSPELKELINKDTLSKMKKNAILINTSRGALINHGDLYVALHTGQIRAAGLDVTNPEPLPMNNPLFSLQNCVILPHIGSATEFARTEMFNLVQDTLPKMQNIIRSTKFSNAASVLITAGDITVPRIYDRFNVCQYKEVKSMPKNVLMEEIPKHEGLYCLLRDKIDKELISAAKKLRVISSMSVGFDHIDVEECKKRNIVVTVTPNVLTETTAETTIGLLIATARRFPEAIREVKTGGWGTWSPYYMCGVGLRDSTIGIIGMGRIGASVAEKLKSFHPNRILFYDISYDQKKTEKLGIDYACIDDLYSKSDFIILNCVATENNKGMINKNSLSKMKRNAVLINTSRGTLINQKDLYEALTKGQIRAAGLDVTTPEPLPLDDPLLKLDNCVILPHVGSATEATRKDMMRLAETCLIEGLTDGKIPDDARIV</sequence>
<dbReference type="PANTHER" id="PTHR10996:SF277">
    <property type="entry name" value="GLYOXYLATE REDUCTASE_HYDROXYPYRUVATE REDUCTASE"/>
    <property type="match status" value="1"/>
</dbReference>